<evidence type="ECO:0000256" key="6">
    <source>
        <dbReference type="ARBA" id="ARBA00022592"/>
    </source>
</evidence>
<sequence>MRERFHARLGALGARLGRMCAMAGQELRQATAGLLEQDLAAAERALSADAELDRARAECERAAQSLLALQAPVARDLRTVLAAVYCADRIERMGDLARHLAELARREHPAPVVPAELVPACVELGELTGAMAEDLRQLLAGTPGTAFARLNAADDRVDRLHEELLGAVTDPGWTHGVRPAVNVALAARFYERFADQAVSVGKRWDFVRTGVLPAVSASGAAGSRRADHR</sequence>
<evidence type="ECO:0000256" key="2">
    <source>
        <dbReference type="ARBA" id="ARBA00008107"/>
    </source>
</evidence>
<dbReference type="InterPro" id="IPR026022">
    <property type="entry name" value="PhoU_dom"/>
</dbReference>
<evidence type="ECO:0000256" key="3">
    <source>
        <dbReference type="ARBA" id="ARBA00011738"/>
    </source>
</evidence>
<feature type="domain" description="PhoU" evidence="7">
    <location>
        <begin position="17"/>
        <end position="103"/>
    </location>
</feature>
<keyword evidence="4" id="KW-0813">Transport</keyword>
<accession>A0A1I5XHC3</accession>
<proteinExistence type="inferred from homology"/>
<dbReference type="PANTHER" id="PTHR42930">
    <property type="entry name" value="PHOSPHATE-SPECIFIC TRANSPORT SYSTEM ACCESSORY PROTEIN PHOU"/>
    <property type="match status" value="1"/>
</dbReference>
<dbReference type="Pfam" id="PF01895">
    <property type="entry name" value="PhoU"/>
    <property type="match status" value="2"/>
</dbReference>
<keyword evidence="9" id="KW-1185">Reference proteome</keyword>
<comment type="subunit">
    <text evidence="3">Homodimer.</text>
</comment>
<dbReference type="Proteomes" id="UP000198727">
    <property type="component" value="Unassembled WGS sequence"/>
</dbReference>
<evidence type="ECO:0000259" key="7">
    <source>
        <dbReference type="Pfam" id="PF01895"/>
    </source>
</evidence>
<keyword evidence="6" id="KW-0592">Phosphate transport</keyword>
<keyword evidence="5" id="KW-0963">Cytoplasm</keyword>
<feature type="domain" description="PhoU" evidence="7">
    <location>
        <begin position="123"/>
        <end position="202"/>
    </location>
</feature>
<dbReference type="STRING" id="587909.SAMN05421810_10665"/>
<dbReference type="GO" id="GO:0006817">
    <property type="term" value="P:phosphate ion transport"/>
    <property type="evidence" value="ECO:0007669"/>
    <property type="project" value="UniProtKB-KW"/>
</dbReference>
<evidence type="ECO:0000256" key="5">
    <source>
        <dbReference type="ARBA" id="ARBA00022490"/>
    </source>
</evidence>
<comment type="similarity">
    <text evidence="2">Belongs to the PhoU family.</text>
</comment>
<dbReference type="GO" id="GO:0005737">
    <property type="term" value="C:cytoplasm"/>
    <property type="evidence" value="ECO:0007669"/>
    <property type="project" value="UniProtKB-SubCell"/>
</dbReference>
<evidence type="ECO:0000313" key="8">
    <source>
        <dbReference type="EMBL" id="SFQ31340.1"/>
    </source>
</evidence>
<dbReference type="AlphaFoldDB" id="A0A1I5XHC3"/>
<evidence type="ECO:0000313" key="9">
    <source>
        <dbReference type="Proteomes" id="UP000198727"/>
    </source>
</evidence>
<dbReference type="OrthoDB" id="9814256at2"/>
<dbReference type="GO" id="GO:0045936">
    <property type="term" value="P:negative regulation of phosphate metabolic process"/>
    <property type="evidence" value="ECO:0007669"/>
    <property type="project" value="InterPro"/>
</dbReference>
<dbReference type="GO" id="GO:0030643">
    <property type="term" value="P:intracellular phosphate ion homeostasis"/>
    <property type="evidence" value="ECO:0007669"/>
    <property type="project" value="InterPro"/>
</dbReference>
<organism evidence="8 9">
    <name type="scientific">Amycolatopsis arida</name>
    <dbReference type="NCBI Taxonomy" id="587909"/>
    <lineage>
        <taxon>Bacteria</taxon>
        <taxon>Bacillati</taxon>
        <taxon>Actinomycetota</taxon>
        <taxon>Actinomycetes</taxon>
        <taxon>Pseudonocardiales</taxon>
        <taxon>Pseudonocardiaceae</taxon>
        <taxon>Amycolatopsis</taxon>
    </lineage>
</organism>
<dbReference type="EMBL" id="FOWW01000006">
    <property type="protein sequence ID" value="SFQ31340.1"/>
    <property type="molecule type" value="Genomic_DNA"/>
</dbReference>
<protein>
    <submittedName>
        <fullName evidence="8">Phosphate transport system protein</fullName>
    </submittedName>
</protein>
<gene>
    <name evidence="8" type="ORF">SAMN05421810_10665</name>
</gene>
<name>A0A1I5XHC3_9PSEU</name>
<dbReference type="InterPro" id="IPR038078">
    <property type="entry name" value="PhoU-like_sf"/>
</dbReference>
<dbReference type="Gene3D" id="1.20.58.220">
    <property type="entry name" value="Phosphate transport system protein phou homolog 2, domain 2"/>
    <property type="match status" value="1"/>
</dbReference>
<dbReference type="SUPFAM" id="SSF109755">
    <property type="entry name" value="PhoU-like"/>
    <property type="match status" value="1"/>
</dbReference>
<evidence type="ECO:0000256" key="4">
    <source>
        <dbReference type="ARBA" id="ARBA00022448"/>
    </source>
</evidence>
<evidence type="ECO:0000256" key="1">
    <source>
        <dbReference type="ARBA" id="ARBA00004496"/>
    </source>
</evidence>
<dbReference type="PANTHER" id="PTHR42930:SF3">
    <property type="entry name" value="PHOSPHATE-SPECIFIC TRANSPORT SYSTEM ACCESSORY PROTEIN PHOU"/>
    <property type="match status" value="1"/>
</dbReference>
<reference evidence="9" key="1">
    <citation type="submission" date="2016-10" db="EMBL/GenBank/DDBJ databases">
        <authorList>
            <person name="Varghese N."/>
            <person name="Submissions S."/>
        </authorList>
    </citation>
    <scope>NUCLEOTIDE SEQUENCE [LARGE SCALE GENOMIC DNA]</scope>
    <source>
        <strain evidence="9">CGMCC 4.5579</strain>
    </source>
</reference>
<comment type="subcellular location">
    <subcellularLocation>
        <location evidence="1">Cytoplasm</location>
    </subcellularLocation>
</comment>
<dbReference type="InterPro" id="IPR028366">
    <property type="entry name" value="PhoU"/>
</dbReference>
<dbReference type="FunFam" id="1.20.58.220:FF:000004">
    <property type="entry name" value="Phosphate-specific transport system accessory protein PhoU"/>
    <property type="match status" value="1"/>
</dbReference>
<dbReference type="RefSeq" id="WP_092532077.1">
    <property type="nucleotide sequence ID" value="NZ_FOWW01000006.1"/>
</dbReference>